<keyword evidence="4" id="KW-0496">Mitochondrion</keyword>
<dbReference type="EMBL" id="OVEO01000014">
    <property type="protein sequence ID" value="SPR00393.1"/>
    <property type="molecule type" value="Genomic_DNA"/>
</dbReference>
<dbReference type="GO" id="GO:0016491">
    <property type="term" value="F:oxidoreductase activity"/>
    <property type="evidence" value="ECO:0007669"/>
    <property type="project" value="InterPro"/>
</dbReference>
<keyword evidence="1" id="KW-0479">Metal-binding</keyword>
<proteinExistence type="predicted"/>
<evidence type="ECO:0000313" key="5">
    <source>
        <dbReference type="Proteomes" id="UP000290189"/>
    </source>
</evidence>
<dbReference type="Gene3D" id="1.10.1280.10">
    <property type="entry name" value="Di-copper center containing domain from catechol oxidase"/>
    <property type="match status" value="1"/>
</dbReference>
<sequence>MPQPGGHWPSQFPRRRAPIALAQFGTAHISRQATSHGEPYCESDGNVIYAWSLAESYGALYVPSRFSSSRHNENDAVRIASQGGANSAFNKIANDHGVPNFYCPHGNLAFAVWHRRFIQRMEKVLGASIPYWDWTKDPMPSAFTDKTYTDRSGRVWPNPLLSGVQNDGLATERDSTDVPISDLLQTINFANQQTDFAKFSQNLEFAHNTVHGSIGGSMGLVSMSAFDPIFWSHHCNVERFFYLWQLRHPNASYNSRATGRMQDSDGTFLGSQYINDFSGWKGSRASSGASPEGIGDLTLFQRPQLFAFIHNLPTTLHPTLITVNAGNTTLGSSFNFGMKGSEAHVTFDAPLVLTKPFVQWARKNNATLADLHSNVEVRAFDKVLKTEVDLGHLEIDFQWHLV</sequence>
<geneLocation type="mitochondrion" evidence="4"/>
<reference evidence="4 5" key="1">
    <citation type="submission" date="2018-03" db="EMBL/GenBank/DDBJ databases">
        <authorList>
            <person name="Fogelqvist J."/>
        </authorList>
    </citation>
    <scope>NUCLEOTIDE SEQUENCE [LARGE SCALE GENOMIC DNA]</scope>
</reference>
<keyword evidence="2" id="KW-0186">Copper</keyword>
<feature type="domain" description="Tyrosinase copper-binding" evidence="3">
    <location>
        <begin position="186"/>
        <end position="246"/>
    </location>
</feature>
<dbReference type="Pfam" id="PF00264">
    <property type="entry name" value="Tyrosinase"/>
    <property type="match status" value="2"/>
</dbReference>
<dbReference type="InterPro" id="IPR008922">
    <property type="entry name" value="Di-copper_centre_dom_sf"/>
</dbReference>
<dbReference type="AlphaFoldDB" id="A0A3P3YJM5"/>
<dbReference type="InterPro" id="IPR002227">
    <property type="entry name" value="Tyrosinase_Cu-bd"/>
</dbReference>
<evidence type="ECO:0000256" key="2">
    <source>
        <dbReference type="ARBA" id="ARBA00023008"/>
    </source>
</evidence>
<organism evidence="4 5">
    <name type="scientific">Plasmodiophora brassicae</name>
    <name type="common">Clubroot disease agent</name>
    <dbReference type="NCBI Taxonomy" id="37360"/>
    <lineage>
        <taxon>Eukaryota</taxon>
        <taxon>Sar</taxon>
        <taxon>Rhizaria</taxon>
        <taxon>Endomyxa</taxon>
        <taxon>Phytomyxea</taxon>
        <taxon>Plasmodiophorida</taxon>
        <taxon>Plasmodiophoridae</taxon>
        <taxon>Plasmodiophora</taxon>
    </lineage>
</organism>
<evidence type="ECO:0000256" key="1">
    <source>
        <dbReference type="ARBA" id="ARBA00022723"/>
    </source>
</evidence>
<dbReference type="PRINTS" id="PR00092">
    <property type="entry name" value="TYROSINASE"/>
</dbReference>
<dbReference type="PANTHER" id="PTHR11474:SF76">
    <property type="entry name" value="SHKT DOMAIN-CONTAINING PROTEIN"/>
    <property type="match status" value="1"/>
</dbReference>
<dbReference type="SUPFAM" id="SSF48056">
    <property type="entry name" value="Di-copper centre-containing domain"/>
    <property type="match status" value="1"/>
</dbReference>
<name>A0A3P3YJM5_PLABS</name>
<accession>A0A3P3YJM5</accession>
<dbReference type="InterPro" id="IPR050316">
    <property type="entry name" value="Tyrosinase/Hemocyanin"/>
</dbReference>
<protein>
    <recommendedName>
        <fullName evidence="3">Tyrosinase copper-binding domain-containing protein</fullName>
    </recommendedName>
</protein>
<dbReference type="GO" id="GO:0046872">
    <property type="term" value="F:metal ion binding"/>
    <property type="evidence" value="ECO:0007669"/>
    <property type="project" value="UniProtKB-KW"/>
</dbReference>
<dbReference type="PANTHER" id="PTHR11474">
    <property type="entry name" value="TYROSINASE FAMILY MEMBER"/>
    <property type="match status" value="1"/>
</dbReference>
<evidence type="ECO:0000313" key="4">
    <source>
        <dbReference type="EMBL" id="SPR00393.1"/>
    </source>
</evidence>
<evidence type="ECO:0000259" key="3">
    <source>
        <dbReference type="Pfam" id="PF00264"/>
    </source>
</evidence>
<feature type="domain" description="Tyrosinase copper-binding" evidence="3">
    <location>
        <begin position="88"/>
        <end position="157"/>
    </location>
</feature>
<gene>
    <name evidence="4" type="ORF">PLBR_LOCUS7608</name>
</gene>
<dbReference type="Proteomes" id="UP000290189">
    <property type="component" value="Unassembled WGS sequence"/>
</dbReference>